<reference evidence="1" key="1">
    <citation type="submission" date="2019-08" db="EMBL/GenBank/DDBJ databases">
        <authorList>
            <person name="Kucharzyk K."/>
            <person name="Murdoch R.W."/>
            <person name="Higgins S."/>
            <person name="Loffler F."/>
        </authorList>
    </citation>
    <scope>NUCLEOTIDE SEQUENCE</scope>
</reference>
<evidence type="ECO:0000313" key="1">
    <source>
        <dbReference type="EMBL" id="MPL95665.1"/>
    </source>
</evidence>
<organism evidence="1">
    <name type="scientific">bioreactor metagenome</name>
    <dbReference type="NCBI Taxonomy" id="1076179"/>
    <lineage>
        <taxon>unclassified sequences</taxon>
        <taxon>metagenomes</taxon>
        <taxon>ecological metagenomes</taxon>
    </lineage>
</organism>
<proteinExistence type="predicted"/>
<dbReference type="AlphaFoldDB" id="A0A644VW33"/>
<accession>A0A644VW33</accession>
<name>A0A644VW33_9ZZZZ</name>
<dbReference type="EMBL" id="VSSQ01000476">
    <property type="protein sequence ID" value="MPL95665.1"/>
    <property type="molecule type" value="Genomic_DNA"/>
</dbReference>
<comment type="caution">
    <text evidence="1">The sequence shown here is derived from an EMBL/GenBank/DDBJ whole genome shotgun (WGS) entry which is preliminary data.</text>
</comment>
<gene>
    <name evidence="1" type="ORF">SDC9_41837</name>
</gene>
<protein>
    <submittedName>
        <fullName evidence="1">Uncharacterized protein</fullName>
    </submittedName>
</protein>
<sequence length="79" mass="8759">MLFHYFGDILGLDLRIESSFRVDDDDGAEFAHSVAAGGDDQDFLVEVLLLQLFPEGFEYLRRSSRSAACPVADENVCSV</sequence>